<dbReference type="Proteomes" id="UP000294003">
    <property type="component" value="Unassembled WGS sequence"/>
</dbReference>
<name>A0ABY0H6V8_9PEZI</name>
<keyword evidence="2" id="KW-1185">Reference proteome</keyword>
<gene>
    <name evidence="1" type="ORF">DL762_004869</name>
</gene>
<accession>A0ABY0H6V8</accession>
<sequence length="120" mass="13552">MSSFKLRCLPEVKFPKPDLSTLWTRLSVDVAIRWGGFFRLARFAGSVRDDLDDGDDFIVRDRDFLGREAETVSAVSYGFIALLRCGSKIVRQAADFYIDLYVGDVGSYPDNQARKNVGDF</sequence>
<evidence type="ECO:0000313" key="2">
    <source>
        <dbReference type="Proteomes" id="UP000294003"/>
    </source>
</evidence>
<evidence type="ECO:0000313" key="1">
    <source>
        <dbReference type="EMBL" id="RYO86166.1"/>
    </source>
</evidence>
<comment type="caution">
    <text evidence="1">The sequence shown here is derived from an EMBL/GenBank/DDBJ whole genome shotgun (WGS) entry which is preliminary data.</text>
</comment>
<protein>
    <submittedName>
        <fullName evidence="1">Uncharacterized protein</fullName>
    </submittedName>
</protein>
<organism evidence="1 2">
    <name type="scientific">Monosporascus cannonballus</name>
    <dbReference type="NCBI Taxonomy" id="155416"/>
    <lineage>
        <taxon>Eukaryota</taxon>
        <taxon>Fungi</taxon>
        <taxon>Dikarya</taxon>
        <taxon>Ascomycota</taxon>
        <taxon>Pezizomycotina</taxon>
        <taxon>Sordariomycetes</taxon>
        <taxon>Xylariomycetidae</taxon>
        <taxon>Xylariales</taxon>
        <taxon>Xylariales incertae sedis</taxon>
        <taxon>Monosporascus</taxon>
    </lineage>
</organism>
<proteinExistence type="predicted"/>
<reference evidence="1 2" key="1">
    <citation type="submission" date="2018-06" db="EMBL/GenBank/DDBJ databases">
        <title>Complete Genomes of Monosporascus.</title>
        <authorList>
            <person name="Robinson A.J."/>
            <person name="Natvig D.O."/>
        </authorList>
    </citation>
    <scope>NUCLEOTIDE SEQUENCE [LARGE SCALE GENOMIC DNA]</scope>
    <source>
        <strain evidence="1 2">CBS 609.92</strain>
    </source>
</reference>
<dbReference type="EMBL" id="QJNS01000121">
    <property type="protein sequence ID" value="RYO86166.1"/>
    <property type="molecule type" value="Genomic_DNA"/>
</dbReference>